<dbReference type="OrthoDB" id="5475831at2"/>
<dbReference type="EMBL" id="FQZU01000079">
    <property type="protein sequence ID" value="SHL49298.1"/>
    <property type="molecule type" value="Genomic_DNA"/>
</dbReference>
<dbReference type="RefSeq" id="WP_073479212.1">
    <property type="nucleotide sequence ID" value="NZ_FQZU01000079.1"/>
</dbReference>
<accession>A0A1M7B2P5</accession>
<keyword evidence="2" id="KW-1185">Reference proteome</keyword>
<sequence>MGNTTTTTYDSVCHAYAVSKTNPLGHVTKNEFIDYRYGIVTQAKDANGNRTYVTLDEFGRVIQQDYPDGGQILTDYFDSVFPRYTKTRTLISSGNYATSYEFKDGFGRTIQTAVQDATGYLITRTFYDGMGRVESSWGPFHDHTYTYPATPWLEYPGSTTTYDDRGRVVSTVMTDGATKTYTYSGLETTITDPDGKKKTEIRDYKGRVLEIVEDPDDFNYHTYYEYDAFDNPTKITDHLGNETVMVYDTLCRKIQMTDPNMGTWHYDYDANGNQIMETDAKGQMKVMEYDGLNRLESKTFVNTDDNPVYYTYDDASCPNGVGMLYLESNGVVTSTVQAYDAMGRVLASTKEIQGAAYNPTSYLYDLAGNLTNIYYPDGYPVAYTYYPGTSLPYQVIGQLGATLATFSGYAPNGSPCRIDYDNGAYTDQVFDGQTLRLESIVTTDANSEPVQNFSYSYTLTGNLATKVDSRLPQSVAYTYTYDNLHRLTRETGTDGTNRCIGYDAIGNIQAQVDNGESLVYGYGGAGNNQPLISIHRGGGPFYYYEHDNNGNMTQGWDFSGLYNPVARTVQYDGYDMPVSITLGNDTTLFAYDGNGTRAVMEVAGGDLTHYVTASYEVLNGAPVKYISGCGMTIAKIDENGVMTYMHQDHLGSSTASTDALGVRLGGMDYRPFGLENSSWGTFTDKYRYTGQEKDFSTGLYNYDARLYDPIIGRFISADTIIPDLLNPQSLNRYAYCLNNPLAYTDPTGHNGIPYSSPWGTTLWAYGDPLNTWADFAYRWDYEIDVYRAGSWETAEKHPNLYAIENTGYSFVQPLASFLKLGSSFGEHGWKVDSLMEIVYGCDAFVTVGAAIEGPLSKGLSNLGNSQFGNSVGSRLARLFADETGAVGSWGPKSGADFIVSENGTAVHASQSKMIESITNSGATKIGPTHATTESGQIFHMNTSSGPIEARVMNGRPGGGPNQGPRTIVTRPGTREYVHPNGARIEGPVPLNQRKAIGHIHGQTF</sequence>
<dbReference type="InterPro" id="IPR022385">
    <property type="entry name" value="Rhs_assc_core"/>
</dbReference>
<evidence type="ECO:0000313" key="1">
    <source>
        <dbReference type="EMBL" id="SHL49298.1"/>
    </source>
</evidence>
<organism evidence="1 2">
    <name type="scientific">Desulfatibacillum alkenivorans DSM 16219</name>
    <dbReference type="NCBI Taxonomy" id="1121393"/>
    <lineage>
        <taxon>Bacteria</taxon>
        <taxon>Pseudomonadati</taxon>
        <taxon>Thermodesulfobacteriota</taxon>
        <taxon>Desulfobacteria</taxon>
        <taxon>Desulfobacterales</taxon>
        <taxon>Desulfatibacillaceae</taxon>
        <taxon>Desulfatibacillum</taxon>
    </lineage>
</organism>
<dbReference type="AlphaFoldDB" id="A0A1M7B2P5"/>
<dbReference type="InterPro" id="IPR006530">
    <property type="entry name" value="YD"/>
</dbReference>
<dbReference type="Gene3D" id="2.180.10.10">
    <property type="entry name" value="RHS repeat-associated core"/>
    <property type="match status" value="3"/>
</dbReference>
<protein>
    <submittedName>
        <fullName evidence="1">RHS repeat-associated core domain-containing protein</fullName>
    </submittedName>
</protein>
<dbReference type="NCBIfam" id="TIGR03696">
    <property type="entry name" value="Rhs_assc_core"/>
    <property type="match status" value="1"/>
</dbReference>
<dbReference type="PANTHER" id="PTHR32305">
    <property type="match status" value="1"/>
</dbReference>
<proteinExistence type="predicted"/>
<dbReference type="NCBIfam" id="TIGR01643">
    <property type="entry name" value="YD_repeat_2x"/>
    <property type="match status" value="1"/>
</dbReference>
<reference evidence="2" key="1">
    <citation type="submission" date="2016-11" db="EMBL/GenBank/DDBJ databases">
        <authorList>
            <person name="Varghese N."/>
            <person name="Submissions S."/>
        </authorList>
    </citation>
    <scope>NUCLEOTIDE SEQUENCE [LARGE SCALE GENOMIC DNA]</scope>
    <source>
        <strain evidence="2">DSM 16219</strain>
    </source>
</reference>
<evidence type="ECO:0000313" key="2">
    <source>
        <dbReference type="Proteomes" id="UP000183994"/>
    </source>
</evidence>
<dbReference type="STRING" id="1121393.SAMN02745216_05265"/>
<gene>
    <name evidence="1" type="ORF">SAMN02745216_05265</name>
</gene>
<dbReference type="InterPro" id="IPR050708">
    <property type="entry name" value="T6SS_VgrG/RHS"/>
</dbReference>
<dbReference type="PANTHER" id="PTHR32305:SF15">
    <property type="entry name" value="PROTEIN RHSA-RELATED"/>
    <property type="match status" value="1"/>
</dbReference>
<dbReference type="Proteomes" id="UP000183994">
    <property type="component" value="Unassembled WGS sequence"/>
</dbReference>
<name>A0A1M7B2P5_9BACT</name>